<dbReference type="Gene3D" id="4.10.860.10">
    <property type="entry name" value="UVR domain"/>
    <property type="match status" value="1"/>
</dbReference>
<dbReference type="CDD" id="cd00009">
    <property type="entry name" value="AAA"/>
    <property type="match status" value="1"/>
</dbReference>
<dbReference type="Gene3D" id="1.10.8.60">
    <property type="match status" value="2"/>
</dbReference>
<dbReference type="InterPro" id="IPR019489">
    <property type="entry name" value="Clp_ATPase_C"/>
</dbReference>
<comment type="similarity">
    <text evidence="6">Belongs to the ClpA/ClpB family.</text>
</comment>
<dbReference type="GO" id="GO:0016887">
    <property type="term" value="F:ATP hydrolysis activity"/>
    <property type="evidence" value="ECO:0007669"/>
    <property type="project" value="InterPro"/>
</dbReference>
<dbReference type="CDD" id="cd19499">
    <property type="entry name" value="RecA-like_ClpB_Hsp104-like"/>
    <property type="match status" value="1"/>
</dbReference>
<dbReference type="SMART" id="SM00382">
    <property type="entry name" value="AAA"/>
    <property type="match status" value="2"/>
</dbReference>
<dbReference type="InterPro" id="IPR001270">
    <property type="entry name" value="ClpA/B"/>
</dbReference>
<dbReference type="SUPFAM" id="SSF81923">
    <property type="entry name" value="Double Clp-N motif"/>
    <property type="match status" value="1"/>
</dbReference>
<dbReference type="AlphaFoldDB" id="A0A061R3U6"/>
<dbReference type="InterPro" id="IPR027417">
    <property type="entry name" value="P-loop_NTPase"/>
</dbReference>
<evidence type="ECO:0000313" key="9">
    <source>
        <dbReference type="EMBL" id="JAC65191.1"/>
    </source>
</evidence>
<dbReference type="Gene3D" id="3.40.50.300">
    <property type="entry name" value="P-loop containing nucleotide triphosphate hydrolases"/>
    <property type="match status" value="2"/>
</dbReference>
<organism evidence="9">
    <name type="scientific">Tetraselmis sp. GSL018</name>
    <dbReference type="NCBI Taxonomy" id="582737"/>
    <lineage>
        <taxon>Eukaryota</taxon>
        <taxon>Viridiplantae</taxon>
        <taxon>Chlorophyta</taxon>
        <taxon>core chlorophytes</taxon>
        <taxon>Chlorodendrophyceae</taxon>
        <taxon>Chlorodendrales</taxon>
        <taxon>Chlorodendraceae</taxon>
        <taxon>Tetraselmis</taxon>
    </lineage>
</organism>
<keyword evidence="9" id="KW-0645">Protease</keyword>
<sequence>MLAQQEAKNLGALEVSAQHLLLGLIAEDATRDGYMGSAITLENARAVVEDLASKRRKREVKELPFSRDSKRVFEAALTESRRLGMNFIAPEHIIVACLTLVDSGARAVITRLDGDVNAIKAEAVRRLKGDHEEAVPKKRRKAGKKQEEPKMTEEYCRDLNADVKKGKIDPIFGREKEVRRLAQILARRTKNNPILLGEPGVGKTAIAEGLAMAIERKMHSDGNPVPEFLLSKRILALDVGLLVAGAKERGELENRVTKLIAECKADPNIILMIDEVHTLVGAGAVGRGGGSGGGGLDISNLMKPALARGELRCIGATTLDEHRKHIEKDAALERRFQPLTVGEPSLDDTRQILEALKDSYEQHHRCLYTDEALDAAVKLSHRYIADRNMPDKAIDLIDEAGSRVRIQAYMKRKSLDNSSSGEWDAIMQQADELKQVIKAKSDAIAEGLYEEAALLFKREAELKESLKEHDEYMPLPEVTADEIASIVSSWSGVPVERMHEAQAEKLKNLGEDLHTRVVGQDDAINAIARAMRRNCSGLKDPGRPIGGFLFSGPTGVGKTEVTKALAEIYFGDESSMIRLDMSEYMERHSVSKLVGAPPGYVGHGEGGKLTEAVRRKPFSIVLLDEIEKAHPDVFNILLQVLEEGRLTDSQGRTVSFKNCLIIMTSNIGSSVVAKGGSMLGFQVPSDDPDGGKYERIRSLVMEEIKSYFRPEMLNRLDEIVVFHQLSREQVRTIADMVLAETASRLEDRGIFIQVTESAMDEVLKAGFDEAYGARPLRRAVTSLIDDALSDLLLSGDLQSGETITVDADPKTGQVVALLPSQIVPSREIQVVYSSAMS</sequence>
<keyword evidence="1 5" id="KW-0677">Repeat</keyword>
<evidence type="ECO:0000256" key="1">
    <source>
        <dbReference type="ARBA" id="ARBA00022737"/>
    </source>
</evidence>
<evidence type="ECO:0000256" key="7">
    <source>
        <dbReference type="SAM" id="MobiDB-lite"/>
    </source>
</evidence>
<evidence type="ECO:0000256" key="3">
    <source>
        <dbReference type="ARBA" id="ARBA00022840"/>
    </source>
</evidence>
<dbReference type="InterPro" id="IPR050130">
    <property type="entry name" value="ClpA_ClpB"/>
</dbReference>
<gene>
    <name evidence="9" type="ORF">TSPGSL018_16589</name>
</gene>
<dbReference type="Pfam" id="PF17871">
    <property type="entry name" value="AAA_lid_9"/>
    <property type="match status" value="1"/>
</dbReference>
<dbReference type="InterPro" id="IPR036628">
    <property type="entry name" value="Clp_N_dom_sf"/>
</dbReference>
<dbReference type="InterPro" id="IPR041546">
    <property type="entry name" value="ClpA/ClpB_AAA_lid"/>
</dbReference>
<accession>A0A061R3U6</accession>
<keyword evidence="3 6" id="KW-0067">ATP-binding</keyword>
<keyword evidence="4 6" id="KW-0143">Chaperone</keyword>
<dbReference type="GO" id="GO:0008233">
    <property type="term" value="F:peptidase activity"/>
    <property type="evidence" value="ECO:0007669"/>
    <property type="project" value="UniProtKB-KW"/>
</dbReference>
<dbReference type="GO" id="GO:0034605">
    <property type="term" value="P:cellular response to heat"/>
    <property type="evidence" value="ECO:0007669"/>
    <property type="project" value="TreeGrafter"/>
</dbReference>
<dbReference type="PROSITE" id="PS00871">
    <property type="entry name" value="CLPAB_2"/>
    <property type="match status" value="1"/>
</dbReference>
<evidence type="ECO:0000256" key="5">
    <source>
        <dbReference type="PROSITE-ProRule" id="PRU01251"/>
    </source>
</evidence>
<dbReference type="InterPro" id="IPR028299">
    <property type="entry name" value="ClpA/B_CS2"/>
</dbReference>
<keyword evidence="9" id="KW-0378">Hydrolase</keyword>
<dbReference type="PRINTS" id="PR00300">
    <property type="entry name" value="CLPPROTEASEA"/>
</dbReference>
<keyword evidence="2 6" id="KW-0547">Nucleotide-binding</keyword>
<dbReference type="Pfam" id="PF02861">
    <property type="entry name" value="Clp_N"/>
    <property type="match status" value="1"/>
</dbReference>
<evidence type="ECO:0000256" key="4">
    <source>
        <dbReference type="ARBA" id="ARBA00023186"/>
    </source>
</evidence>
<dbReference type="GO" id="GO:0005737">
    <property type="term" value="C:cytoplasm"/>
    <property type="evidence" value="ECO:0007669"/>
    <property type="project" value="TreeGrafter"/>
</dbReference>
<dbReference type="Pfam" id="PF07724">
    <property type="entry name" value="AAA_2"/>
    <property type="match status" value="1"/>
</dbReference>
<name>A0A061R3U6_9CHLO</name>
<dbReference type="Pfam" id="PF10431">
    <property type="entry name" value="ClpB_D2-small"/>
    <property type="match status" value="1"/>
</dbReference>
<dbReference type="PROSITE" id="PS00870">
    <property type="entry name" value="CLPAB_1"/>
    <property type="match status" value="1"/>
</dbReference>
<dbReference type="EMBL" id="GBEZ01021568">
    <property type="protein sequence ID" value="JAC65191.1"/>
    <property type="molecule type" value="Transcribed_RNA"/>
</dbReference>
<dbReference type="InterPro" id="IPR003959">
    <property type="entry name" value="ATPase_AAA_core"/>
</dbReference>
<dbReference type="GO" id="GO:0006508">
    <property type="term" value="P:proteolysis"/>
    <property type="evidence" value="ECO:0007669"/>
    <property type="project" value="UniProtKB-KW"/>
</dbReference>
<dbReference type="InterPro" id="IPR004176">
    <property type="entry name" value="Clp_R_N"/>
</dbReference>
<dbReference type="PANTHER" id="PTHR11638">
    <property type="entry name" value="ATP-DEPENDENT CLP PROTEASE"/>
    <property type="match status" value="1"/>
</dbReference>
<evidence type="ECO:0000256" key="6">
    <source>
        <dbReference type="RuleBase" id="RU004432"/>
    </source>
</evidence>
<dbReference type="PANTHER" id="PTHR11638:SF185">
    <property type="entry name" value="ATP-DEPENDENT CLP PROTEASE ATP-BINDING SUBUNIT"/>
    <property type="match status" value="1"/>
</dbReference>
<evidence type="ECO:0000259" key="8">
    <source>
        <dbReference type="PROSITE" id="PS51903"/>
    </source>
</evidence>
<protein>
    <submittedName>
        <fullName evidence="9">Atp-dependent clp protease atp-binding protein</fullName>
    </submittedName>
</protein>
<dbReference type="PROSITE" id="PS51903">
    <property type="entry name" value="CLP_R"/>
    <property type="match status" value="1"/>
</dbReference>
<dbReference type="InterPro" id="IPR003593">
    <property type="entry name" value="AAA+_ATPase"/>
</dbReference>
<reference evidence="9" key="1">
    <citation type="submission" date="2014-05" db="EMBL/GenBank/DDBJ databases">
        <title>The transcriptome of the halophilic microalga Tetraselmis sp. GSL018 isolated from the Great Salt Lake, Utah.</title>
        <authorList>
            <person name="Jinkerson R.E."/>
            <person name="D'Adamo S."/>
            <person name="Posewitz M.C."/>
        </authorList>
    </citation>
    <scope>NUCLEOTIDE SEQUENCE</scope>
    <source>
        <strain evidence="9">GSL018</strain>
    </source>
</reference>
<feature type="region of interest" description="Disordered" evidence="7">
    <location>
        <begin position="130"/>
        <end position="151"/>
    </location>
</feature>
<dbReference type="InterPro" id="IPR018368">
    <property type="entry name" value="ClpA/B_CS1"/>
</dbReference>
<dbReference type="Gene3D" id="1.10.1780.10">
    <property type="entry name" value="Clp, N-terminal domain"/>
    <property type="match status" value="1"/>
</dbReference>
<feature type="domain" description="Clp R" evidence="8">
    <location>
        <begin position="1"/>
        <end position="130"/>
    </location>
</feature>
<dbReference type="GO" id="GO:0005524">
    <property type="term" value="F:ATP binding"/>
    <property type="evidence" value="ECO:0007669"/>
    <property type="project" value="UniProtKB-KW"/>
</dbReference>
<dbReference type="SUPFAM" id="SSF52540">
    <property type="entry name" value="P-loop containing nucleoside triphosphate hydrolases"/>
    <property type="match status" value="2"/>
</dbReference>
<dbReference type="Pfam" id="PF00004">
    <property type="entry name" value="AAA"/>
    <property type="match status" value="1"/>
</dbReference>
<dbReference type="FunFam" id="3.40.50.300:FF:000025">
    <property type="entry name" value="ATP-dependent Clp protease subunit"/>
    <property type="match status" value="1"/>
</dbReference>
<dbReference type="SMART" id="SM01086">
    <property type="entry name" value="ClpB_D2-small"/>
    <property type="match status" value="1"/>
</dbReference>
<evidence type="ECO:0000256" key="2">
    <source>
        <dbReference type="ARBA" id="ARBA00022741"/>
    </source>
</evidence>
<proteinExistence type="inferred from homology"/>